<evidence type="ECO:0000313" key="1">
    <source>
        <dbReference type="EMBL" id="STC76302.1"/>
    </source>
</evidence>
<organism evidence="1 2">
    <name type="scientific">Corynebacterium minutissimum</name>
    <dbReference type="NCBI Taxonomy" id="38301"/>
    <lineage>
        <taxon>Bacteria</taxon>
        <taxon>Bacillati</taxon>
        <taxon>Actinomycetota</taxon>
        <taxon>Actinomycetes</taxon>
        <taxon>Mycobacteriales</taxon>
        <taxon>Corynebacteriaceae</taxon>
        <taxon>Corynebacterium</taxon>
    </lineage>
</organism>
<protein>
    <submittedName>
        <fullName evidence="1">Abi-like protein</fullName>
    </submittedName>
</protein>
<proteinExistence type="predicted"/>
<dbReference type="AlphaFoldDB" id="A0A376CVI0"/>
<reference evidence="1 2" key="1">
    <citation type="submission" date="2018-06" db="EMBL/GenBank/DDBJ databases">
        <authorList>
            <consortium name="Pathogen Informatics"/>
            <person name="Doyle S."/>
        </authorList>
    </citation>
    <scope>NUCLEOTIDE SEQUENCE [LARGE SCALE GENOMIC DNA]</scope>
    <source>
        <strain evidence="1 2">NCTC10289</strain>
    </source>
</reference>
<gene>
    <name evidence="1" type="ORF">NCTC10289_00929</name>
</gene>
<dbReference type="Proteomes" id="UP000254287">
    <property type="component" value="Unassembled WGS sequence"/>
</dbReference>
<sequence length="234" mass="26971">MLGAARFATYLREADGDVERAVSLYRWNAQLSSALHYQLSHFEVLTRNAIDITLREWNYKVCGHREWSFEGKSAGLLYRILRRPMAQARKRAQQESRRRKVGHARRNASFTHDDVVSQFTLGNWSTLLGEALPVHHESAKVLWSECLHKAFAQVPALDTSREDIGRKFERITHLRNRVSHQENLLSTNVNRRLNDMLSVLGAINPDYPGWSMSGSPLRRVTRSDPRRVWALDAP</sequence>
<evidence type="ECO:0000313" key="2">
    <source>
        <dbReference type="Proteomes" id="UP000254287"/>
    </source>
</evidence>
<dbReference type="EMBL" id="UFXP01000001">
    <property type="protein sequence ID" value="STC76302.1"/>
    <property type="molecule type" value="Genomic_DNA"/>
</dbReference>
<name>A0A376CVI0_9CORY</name>
<accession>A0A376CVI0</accession>